<protein>
    <submittedName>
        <fullName evidence="1">Uncharacterized protein</fullName>
    </submittedName>
</protein>
<dbReference type="Proteomes" id="UP000009027">
    <property type="component" value="Unassembled WGS sequence"/>
</dbReference>
<proteinExistence type="predicted"/>
<dbReference type="AlphaFoldDB" id="F9WMF3"/>
<dbReference type="EMBL" id="CAEX01001698">
    <property type="protein sequence ID" value="CCD18708.1"/>
    <property type="molecule type" value="Genomic_DNA"/>
</dbReference>
<evidence type="ECO:0000313" key="2">
    <source>
        <dbReference type="Proteomes" id="UP000009027"/>
    </source>
</evidence>
<reference evidence="1 2" key="1">
    <citation type="journal article" date="2012" name="Proc. Natl. Acad. Sci. U.S.A.">
        <title>Antigenic diversity is generated by distinct evolutionary mechanisms in African trypanosome species.</title>
        <authorList>
            <person name="Jackson A.P."/>
            <person name="Berry A."/>
            <person name="Aslett M."/>
            <person name="Allison H.C."/>
            <person name="Burton P."/>
            <person name="Vavrova-Anderson J."/>
            <person name="Brown R."/>
            <person name="Browne H."/>
            <person name="Corton N."/>
            <person name="Hauser H."/>
            <person name="Gamble J."/>
            <person name="Gilderthorp R."/>
            <person name="Marcello L."/>
            <person name="McQuillan J."/>
            <person name="Otto T.D."/>
            <person name="Quail M.A."/>
            <person name="Sanders M.J."/>
            <person name="van Tonder A."/>
            <person name="Ginger M.L."/>
            <person name="Field M.C."/>
            <person name="Barry J.D."/>
            <person name="Hertz-Fowler C."/>
            <person name="Berriman M."/>
        </authorList>
    </citation>
    <scope>NUCLEOTIDE SEQUENCE</scope>
    <source>
        <strain evidence="1 2">Y486</strain>
    </source>
</reference>
<name>F9WMF3_TRYVY</name>
<gene>
    <name evidence="1" type="ORF">TvY486_0014150</name>
</gene>
<dbReference type="VEuPathDB" id="TriTrypDB:TvY486_0014150"/>
<evidence type="ECO:0000313" key="1">
    <source>
        <dbReference type="EMBL" id="CCD18708.1"/>
    </source>
</evidence>
<keyword evidence="2" id="KW-1185">Reference proteome</keyword>
<sequence>MARASFPATKPSLVVLFSSSRFFCGLVTGINASQIVFTMCQFAARFAALAPDPPVFISFHSWVLCAADASSMPSFAKFPAGVHGALSVLVTNHRVPAWPSPLLLHSHIMSEARHWPACCPPHPVFVEVPPPIVVLNSSPPSFSLASVSAPASTASAASFFTSAASLAASADQRHASHSGREPLAHSCAAFVVFTSSHDPFDTCSFSACQSASLQRSTLPAAPVAASTASSAARLARHSTKKSAAVCPFVAPSPSPTRVQSAAQSSHAAKRSWSSMFPIYLPPLPCAAPLFVPRCTPPAANPCVHAPTPCLFSTT</sequence>
<accession>F9WMF3</accession>
<organism evidence="1 2">
    <name type="scientific">Trypanosoma vivax (strain Y486)</name>
    <dbReference type="NCBI Taxonomy" id="1055687"/>
    <lineage>
        <taxon>Eukaryota</taxon>
        <taxon>Discoba</taxon>
        <taxon>Euglenozoa</taxon>
        <taxon>Kinetoplastea</taxon>
        <taxon>Metakinetoplastina</taxon>
        <taxon>Trypanosomatida</taxon>
        <taxon>Trypanosomatidae</taxon>
        <taxon>Trypanosoma</taxon>
        <taxon>Duttonella</taxon>
    </lineage>
</organism>